<reference evidence="9" key="1">
    <citation type="submission" date="2018-05" db="EMBL/GenBank/DDBJ databases">
        <authorList>
            <person name="Lanie J.A."/>
            <person name="Ng W.-L."/>
            <person name="Kazmierczak K.M."/>
            <person name="Andrzejewski T.M."/>
            <person name="Davidsen T.M."/>
            <person name="Wayne K.J."/>
            <person name="Tettelin H."/>
            <person name="Glass J.I."/>
            <person name="Rusch D."/>
            <person name="Podicherti R."/>
            <person name="Tsui H.-C.T."/>
            <person name="Winkler M.E."/>
        </authorList>
    </citation>
    <scope>NUCLEOTIDE SEQUENCE</scope>
</reference>
<keyword evidence="2" id="KW-1134">Transmembrane beta strand</keyword>
<dbReference type="Gene3D" id="3.10.20.310">
    <property type="entry name" value="membrane protein fhac"/>
    <property type="match status" value="5"/>
</dbReference>
<organism evidence="9">
    <name type="scientific">marine metagenome</name>
    <dbReference type="NCBI Taxonomy" id="408172"/>
    <lineage>
        <taxon>unclassified sequences</taxon>
        <taxon>metagenomes</taxon>
        <taxon>ecological metagenomes</taxon>
    </lineage>
</organism>
<dbReference type="InterPro" id="IPR034746">
    <property type="entry name" value="POTRA"/>
</dbReference>
<dbReference type="EMBL" id="UINC01019171">
    <property type="protein sequence ID" value="SVA81041.1"/>
    <property type="molecule type" value="Genomic_DNA"/>
</dbReference>
<dbReference type="InterPro" id="IPR010827">
    <property type="entry name" value="BamA/TamA_POTRA"/>
</dbReference>
<name>A0A381YWN6_9ZZZZ</name>
<proteinExistence type="predicted"/>
<dbReference type="InterPro" id="IPR023707">
    <property type="entry name" value="OM_assembly_BamA"/>
</dbReference>
<dbReference type="NCBIfam" id="TIGR03303">
    <property type="entry name" value="OM_YaeT"/>
    <property type="match status" value="1"/>
</dbReference>
<feature type="domain" description="POTRA" evidence="8">
    <location>
        <begin position="357"/>
        <end position="429"/>
    </location>
</feature>
<keyword evidence="4" id="KW-0732">Signal</keyword>
<dbReference type="InterPro" id="IPR000184">
    <property type="entry name" value="Bac_surfAg_D15"/>
</dbReference>
<keyword evidence="3" id="KW-0812">Transmembrane</keyword>
<feature type="domain" description="POTRA" evidence="8">
    <location>
        <begin position="186"/>
        <end position="273"/>
    </location>
</feature>
<dbReference type="AlphaFoldDB" id="A0A381YWN6"/>
<dbReference type="Pfam" id="PF01103">
    <property type="entry name" value="Omp85"/>
    <property type="match status" value="1"/>
</dbReference>
<dbReference type="Pfam" id="PF07244">
    <property type="entry name" value="POTRA"/>
    <property type="match status" value="4"/>
</dbReference>
<evidence type="ECO:0000256" key="1">
    <source>
        <dbReference type="ARBA" id="ARBA00004370"/>
    </source>
</evidence>
<comment type="subcellular location">
    <subcellularLocation>
        <location evidence="1">Membrane</location>
    </subcellularLocation>
</comment>
<dbReference type="Gene3D" id="2.40.160.50">
    <property type="entry name" value="membrane protein fhac: a member of the omp85/tpsb transporter family"/>
    <property type="match status" value="1"/>
</dbReference>
<evidence type="ECO:0000256" key="4">
    <source>
        <dbReference type="ARBA" id="ARBA00022729"/>
    </source>
</evidence>
<evidence type="ECO:0000256" key="2">
    <source>
        <dbReference type="ARBA" id="ARBA00022452"/>
    </source>
</evidence>
<keyword evidence="7" id="KW-0998">Cell outer membrane</keyword>
<gene>
    <name evidence="9" type="ORF">METZ01_LOCUS133895</name>
</gene>
<dbReference type="GO" id="GO:0071709">
    <property type="term" value="P:membrane assembly"/>
    <property type="evidence" value="ECO:0007669"/>
    <property type="project" value="InterPro"/>
</dbReference>
<dbReference type="PROSITE" id="PS51779">
    <property type="entry name" value="POTRA"/>
    <property type="match status" value="2"/>
</dbReference>
<dbReference type="InterPro" id="IPR039910">
    <property type="entry name" value="D15-like"/>
</dbReference>
<evidence type="ECO:0000256" key="7">
    <source>
        <dbReference type="ARBA" id="ARBA00023237"/>
    </source>
</evidence>
<evidence type="ECO:0000313" key="9">
    <source>
        <dbReference type="EMBL" id="SVA81041.1"/>
    </source>
</evidence>
<accession>A0A381YWN6</accession>
<protein>
    <recommendedName>
        <fullName evidence="8">POTRA domain-containing protein</fullName>
    </recommendedName>
</protein>
<dbReference type="PIRSF" id="PIRSF006076">
    <property type="entry name" value="OM_assembly_OMP85"/>
    <property type="match status" value="1"/>
</dbReference>
<keyword evidence="6" id="KW-0472">Membrane</keyword>
<keyword evidence="5" id="KW-0677">Repeat</keyword>
<dbReference type="GO" id="GO:0019867">
    <property type="term" value="C:outer membrane"/>
    <property type="evidence" value="ECO:0007669"/>
    <property type="project" value="InterPro"/>
</dbReference>
<dbReference type="PANTHER" id="PTHR12815:SF47">
    <property type="entry name" value="TRANSLOCATION AND ASSEMBLY MODULE SUBUNIT TAMA"/>
    <property type="match status" value="1"/>
</dbReference>
<evidence type="ECO:0000256" key="6">
    <source>
        <dbReference type="ARBA" id="ARBA00023136"/>
    </source>
</evidence>
<evidence type="ECO:0000256" key="5">
    <source>
        <dbReference type="ARBA" id="ARBA00022737"/>
    </source>
</evidence>
<evidence type="ECO:0000256" key="3">
    <source>
        <dbReference type="ARBA" id="ARBA00022692"/>
    </source>
</evidence>
<evidence type="ECO:0000259" key="8">
    <source>
        <dbReference type="PROSITE" id="PS51779"/>
    </source>
</evidence>
<dbReference type="PANTHER" id="PTHR12815">
    <property type="entry name" value="SORTING AND ASSEMBLY MACHINERY SAMM50 PROTEIN FAMILY MEMBER"/>
    <property type="match status" value="1"/>
</dbReference>
<sequence>MKILVRLIVISFVIVAGAQQEIILKDVQVEGNIISSSNTIIFTSGLRKGLSVSSSEFPRAVKRLWQLGLFDDIQIRYDDEDEDSLSLTIIVKESSVLGDVHYKGNRKIKISKFEEELNLVTGQRIKPNLLYDKVKKIEDLYAEKGYLMADVNAELTKPENESNLFGGKARDLTQDVVFKIKENKKVKLSNIRFEGNETYSDLRLRLAMKDIKQQRWYFFWRAAFTQDKFEEDLENIRKYYRNKGYRDFKIISDSVHYTEDKQNMDLIMTVKEGPMYKYRNFSWDGQNLYNEKILSRALGLEKGDNYSQEDFEKAVYERMQNLYMDRGYIYSRIEPQITPAGMDSLDIHFVIVENHKVYIRNIVIRGNEKTRENVIRRQLRIFPGDVFNKDRLMRSYREIMMLNYFGNVLPDVVPIDDDEVDVEIVVEEKPSGTANMQMGFSQAFGVTGGGGFSLPNWKGKGQHLALSFDVGTNYGNSFYTNSSYQPSKRRQASFSFTDPMVNDTKNLLGASIFYSFRGRSSMYYSPLDATMVGSSLRWGRRFKWPDDFFRGSWSFQILQRMYEAETPEELEQYTGGLDETIGVNITQAINRDSRDHPEFTTQGSLMSITSTISGGPLGGNEDFHKHVLNLEWYTPTFWKFVLMSSLKLGAINMLPSMDDERSVIPFSERFIMGGNGLMYGNPLRGYEDNRVGPMTSRGNPVGGNALAKVTMEFRVPFSENPVVYGLIFAEMGNVWTETSLQEKFNLPRVGPFDLKRSTGVGIRFFMPMIGMLGFDLGYGFDDLDGDGEPEGWKTTLTIGQQYR</sequence>